<keyword evidence="2" id="KW-0472">Membrane</keyword>
<accession>A0AA96J8M7</accession>
<keyword evidence="2" id="KW-0812">Transmembrane</keyword>
<dbReference type="EMBL" id="CP134879">
    <property type="protein sequence ID" value="WNM23490.1"/>
    <property type="molecule type" value="Genomic_DNA"/>
</dbReference>
<keyword evidence="5" id="KW-1185">Reference proteome</keyword>
<evidence type="ECO:0000313" key="5">
    <source>
        <dbReference type="Proteomes" id="UP001304125"/>
    </source>
</evidence>
<reference evidence="3 5" key="1">
    <citation type="submission" date="2023-09" db="EMBL/GenBank/DDBJ databases">
        <title>Demequina sp. a novel bacteria isolated from Capsicum annuum.</title>
        <authorList>
            <person name="Humaira Z."/>
            <person name="Lee J."/>
            <person name="Cho D."/>
        </authorList>
    </citation>
    <scope>NUCLEOTIDE SEQUENCE [LARGE SCALE GENOMIC DNA]</scope>
    <source>
        <strain evidence="3 5">OYTSA14</strain>
        <strain evidence="4">PMTSA13</strain>
    </source>
</reference>
<evidence type="ECO:0000313" key="4">
    <source>
        <dbReference type="EMBL" id="WNM26367.1"/>
    </source>
</evidence>
<evidence type="ECO:0000256" key="2">
    <source>
        <dbReference type="SAM" id="Phobius"/>
    </source>
</evidence>
<dbReference type="RefSeq" id="WP_313496435.1">
    <property type="nucleotide sequence ID" value="NZ_CP134879.1"/>
</dbReference>
<protein>
    <submittedName>
        <fullName evidence="3">Uncharacterized protein</fullName>
    </submittedName>
</protein>
<feature type="region of interest" description="Disordered" evidence="1">
    <location>
        <begin position="81"/>
        <end position="107"/>
    </location>
</feature>
<dbReference type="Proteomes" id="UP001304125">
    <property type="component" value="Chromosome"/>
</dbReference>
<organism evidence="3 5">
    <name type="scientific">Demequina capsici</name>
    <dbReference type="NCBI Taxonomy" id="3075620"/>
    <lineage>
        <taxon>Bacteria</taxon>
        <taxon>Bacillati</taxon>
        <taxon>Actinomycetota</taxon>
        <taxon>Actinomycetes</taxon>
        <taxon>Micrococcales</taxon>
        <taxon>Demequinaceae</taxon>
        <taxon>Demequina</taxon>
    </lineage>
</organism>
<proteinExistence type="predicted"/>
<dbReference type="EMBL" id="CP134880">
    <property type="protein sequence ID" value="WNM26367.1"/>
    <property type="molecule type" value="Genomic_DNA"/>
</dbReference>
<keyword evidence="2" id="KW-1133">Transmembrane helix</keyword>
<gene>
    <name evidence="3" type="ORF">RN606_08925</name>
    <name evidence="4" type="ORF">RN607_09150</name>
</gene>
<accession>A0AA96J6M4</accession>
<dbReference type="AlphaFoldDB" id="A0AA96J6M4"/>
<dbReference type="Proteomes" id="UP001303408">
    <property type="component" value="Chromosome"/>
</dbReference>
<dbReference type="KEGG" id="dcp:RN607_09150"/>
<sequence>MTTPNLASVAIRPLRRPAVRAARMRTRAVARQLPLFLIAELFAVIAMYFVAYTAVTDDWLGASVGTFSHWYTETVSPHLDPPLTVHTPPEMGPPGLRLVGRDTGVQT</sequence>
<feature type="transmembrane region" description="Helical" evidence="2">
    <location>
        <begin position="33"/>
        <end position="55"/>
    </location>
</feature>
<evidence type="ECO:0000256" key="1">
    <source>
        <dbReference type="SAM" id="MobiDB-lite"/>
    </source>
</evidence>
<evidence type="ECO:0000313" key="3">
    <source>
        <dbReference type="EMBL" id="WNM23490.1"/>
    </source>
</evidence>
<name>A0AA96J6M4_9MICO</name>